<gene>
    <name evidence="1" type="ORF">EK21DRAFT_119486</name>
</gene>
<name>A0A9P4GVS2_9PLEO</name>
<dbReference type="Proteomes" id="UP000799777">
    <property type="component" value="Unassembled WGS sequence"/>
</dbReference>
<comment type="caution">
    <text evidence="1">The sequence shown here is derived from an EMBL/GenBank/DDBJ whole genome shotgun (WGS) entry which is preliminary data.</text>
</comment>
<accession>A0A9P4GVS2</accession>
<dbReference type="OrthoDB" id="3743420at2759"/>
<dbReference type="AlphaFoldDB" id="A0A9P4GVS2"/>
<sequence>MLHEDNGQHDNTIEALLRTCTAVHGLFDHFLRKSLTTIVKLFRCHRAHDPQHLTHRVRHGKCVDALFCPNIPVSGVKLQHFKHLEIALNLPMNVFTAIELQSPGKSAHLRPKHRKTDVEISDIDSNQGNIWHGLSSAFGHLVVNLPTHALDDEPIPPFTIVRRDRQTCFGYVKYNGELGVRQKDQYQLLLGDEAYLNVDTPAQAAEIERALWAHGYDPLEEVTNSHMYRSHGYELGPDGGRIHDH</sequence>
<reference evidence="1" key="1">
    <citation type="journal article" date="2020" name="Stud. Mycol.">
        <title>101 Dothideomycetes genomes: a test case for predicting lifestyles and emergence of pathogens.</title>
        <authorList>
            <person name="Haridas S."/>
            <person name="Albert R."/>
            <person name="Binder M."/>
            <person name="Bloem J."/>
            <person name="Labutti K."/>
            <person name="Salamov A."/>
            <person name="Andreopoulos B."/>
            <person name="Baker S."/>
            <person name="Barry K."/>
            <person name="Bills G."/>
            <person name="Bluhm B."/>
            <person name="Cannon C."/>
            <person name="Castanera R."/>
            <person name="Culley D."/>
            <person name="Daum C."/>
            <person name="Ezra D."/>
            <person name="Gonzalez J."/>
            <person name="Henrissat B."/>
            <person name="Kuo A."/>
            <person name="Liang C."/>
            <person name="Lipzen A."/>
            <person name="Lutzoni F."/>
            <person name="Magnuson J."/>
            <person name="Mondo S."/>
            <person name="Nolan M."/>
            <person name="Ohm R."/>
            <person name="Pangilinan J."/>
            <person name="Park H.-J."/>
            <person name="Ramirez L."/>
            <person name="Alfaro M."/>
            <person name="Sun H."/>
            <person name="Tritt A."/>
            <person name="Yoshinaga Y."/>
            <person name="Zwiers L.-H."/>
            <person name="Turgeon B."/>
            <person name="Goodwin S."/>
            <person name="Spatafora J."/>
            <person name="Crous P."/>
            <person name="Grigoriev I."/>
        </authorList>
    </citation>
    <scope>NUCLEOTIDE SEQUENCE</scope>
    <source>
        <strain evidence="1">CBS 110217</strain>
    </source>
</reference>
<evidence type="ECO:0000313" key="2">
    <source>
        <dbReference type="Proteomes" id="UP000799777"/>
    </source>
</evidence>
<dbReference type="EMBL" id="ML978471">
    <property type="protein sequence ID" value="KAF2022691.1"/>
    <property type="molecule type" value="Genomic_DNA"/>
</dbReference>
<proteinExistence type="predicted"/>
<organism evidence="1 2">
    <name type="scientific">Setomelanomma holmii</name>
    <dbReference type="NCBI Taxonomy" id="210430"/>
    <lineage>
        <taxon>Eukaryota</taxon>
        <taxon>Fungi</taxon>
        <taxon>Dikarya</taxon>
        <taxon>Ascomycota</taxon>
        <taxon>Pezizomycotina</taxon>
        <taxon>Dothideomycetes</taxon>
        <taxon>Pleosporomycetidae</taxon>
        <taxon>Pleosporales</taxon>
        <taxon>Pleosporineae</taxon>
        <taxon>Phaeosphaeriaceae</taxon>
        <taxon>Setomelanomma</taxon>
    </lineage>
</organism>
<evidence type="ECO:0000313" key="1">
    <source>
        <dbReference type="EMBL" id="KAF2022691.1"/>
    </source>
</evidence>
<protein>
    <submittedName>
        <fullName evidence="1">Uncharacterized protein</fullName>
    </submittedName>
</protein>
<keyword evidence="2" id="KW-1185">Reference proteome</keyword>